<protein>
    <submittedName>
        <fullName evidence="7">KDO2-lipid IV(A) lauroyltransferase</fullName>
        <ecNumber evidence="7">2.3.1.241</ecNumber>
    </submittedName>
</protein>
<organism evidence="7 8">
    <name type="scientific">Mariprofundus ferrinatatus</name>
    <dbReference type="NCBI Taxonomy" id="1921087"/>
    <lineage>
        <taxon>Bacteria</taxon>
        <taxon>Pseudomonadati</taxon>
        <taxon>Pseudomonadota</taxon>
        <taxon>Candidatius Mariprofundia</taxon>
        <taxon>Mariprofundales</taxon>
        <taxon>Mariprofundaceae</taxon>
        <taxon>Mariprofundus</taxon>
    </lineage>
</organism>
<keyword evidence="5" id="KW-0472">Membrane</keyword>
<dbReference type="OrthoDB" id="5291349at2"/>
<dbReference type="Proteomes" id="UP000231637">
    <property type="component" value="Chromosome"/>
</dbReference>
<evidence type="ECO:0000256" key="1">
    <source>
        <dbReference type="ARBA" id="ARBA00004533"/>
    </source>
</evidence>
<dbReference type="PANTHER" id="PTHR30606">
    <property type="entry name" value="LIPID A BIOSYNTHESIS LAUROYL ACYLTRANSFERASE"/>
    <property type="match status" value="1"/>
</dbReference>
<evidence type="ECO:0000256" key="6">
    <source>
        <dbReference type="ARBA" id="ARBA00023315"/>
    </source>
</evidence>
<gene>
    <name evidence="7" type="ORF">Ga0123462_1178</name>
</gene>
<dbReference type="RefSeq" id="WP_100265438.1">
    <property type="nucleotide sequence ID" value="NZ_CP018800.1"/>
</dbReference>
<evidence type="ECO:0000313" key="7">
    <source>
        <dbReference type="EMBL" id="ATX82042.1"/>
    </source>
</evidence>
<evidence type="ECO:0000256" key="3">
    <source>
        <dbReference type="ARBA" id="ARBA00022519"/>
    </source>
</evidence>
<keyword evidence="3" id="KW-0997">Cell inner membrane</keyword>
<dbReference type="CDD" id="cd07984">
    <property type="entry name" value="LPLAT_LABLAT-like"/>
    <property type="match status" value="1"/>
</dbReference>
<comment type="subcellular location">
    <subcellularLocation>
        <location evidence="1">Cell inner membrane</location>
    </subcellularLocation>
</comment>
<dbReference type="GO" id="GO:0009247">
    <property type="term" value="P:glycolipid biosynthetic process"/>
    <property type="evidence" value="ECO:0007669"/>
    <property type="project" value="UniProtKB-ARBA"/>
</dbReference>
<dbReference type="AlphaFoldDB" id="A0A2K8L4K8"/>
<dbReference type="KEGG" id="mfn:Ga0123462_1178"/>
<accession>A0A2K8L4K8</accession>
<keyword evidence="8" id="KW-1185">Reference proteome</keyword>
<dbReference type="PANTHER" id="PTHR30606:SF10">
    <property type="entry name" value="PHOSPHATIDYLINOSITOL MANNOSIDE ACYLTRANSFERASE"/>
    <property type="match status" value="1"/>
</dbReference>
<proteinExistence type="predicted"/>
<keyword evidence="4 7" id="KW-0808">Transferase</keyword>
<dbReference type="GO" id="GO:0005886">
    <property type="term" value="C:plasma membrane"/>
    <property type="evidence" value="ECO:0007669"/>
    <property type="project" value="UniProtKB-SubCell"/>
</dbReference>
<evidence type="ECO:0000256" key="5">
    <source>
        <dbReference type="ARBA" id="ARBA00023136"/>
    </source>
</evidence>
<dbReference type="PIRSF" id="PIRSF026649">
    <property type="entry name" value="MsbB"/>
    <property type="match status" value="1"/>
</dbReference>
<evidence type="ECO:0000313" key="8">
    <source>
        <dbReference type="Proteomes" id="UP000231637"/>
    </source>
</evidence>
<reference evidence="7 8" key="1">
    <citation type="submission" date="2016-12" db="EMBL/GenBank/DDBJ databases">
        <title>Isolation and genomic insights into novel planktonic Zetaproteobacteria from stratified waters of the Chesapeake Bay.</title>
        <authorList>
            <person name="McAllister S.M."/>
            <person name="Kato S."/>
            <person name="Chan C.S."/>
            <person name="Chiu B.K."/>
            <person name="Field E.K."/>
        </authorList>
    </citation>
    <scope>NUCLEOTIDE SEQUENCE [LARGE SCALE GENOMIC DNA]</scope>
    <source>
        <strain evidence="7 8">CP-8</strain>
    </source>
</reference>
<name>A0A2K8L4K8_9PROT</name>
<dbReference type="EC" id="2.3.1.241" evidence="7"/>
<evidence type="ECO:0000256" key="2">
    <source>
        <dbReference type="ARBA" id="ARBA00022475"/>
    </source>
</evidence>
<keyword evidence="2" id="KW-1003">Cell membrane</keyword>
<keyword evidence="6 7" id="KW-0012">Acyltransferase</keyword>
<dbReference type="Pfam" id="PF03279">
    <property type="entry name" value="Lip_A_acyltrans"/>
    <property type="match status" value="1"/>
</dbReference>
<sequence>MALLVKSLFFLLQLLPVRLVGAFGAGLGRLFYLIDGRHRTIVLRNLDRIYPERESAWKIRIAHESFAELGRTMLETPHVFMRSREYLLSRIEMEGEEAFRDAVAQGKGVILTAMHHSNWELGALSFSMMGYETDIIYRPLRQESLDKFLLDSRTRFGAHLRSRNEGLRWLPKALKNGHAIAVMVDQHLSNGTPVPFLGHLGNTTTLPATFAAKYATPLFGVRLDRIGRSFRFKLQFWPIELPALSEGHQHSDIEIMRTICDSFAPAIHQRPELWLWVHRRWLYLDELEQKQQESLK</sequence>
<evidence type="ECO:0000256" key="4">
    <source>
        <dbReference type="ARBA" id="ARBA00022679"/>
    </source>
</evidence>
<dbReference type="InterPro" id="IPR004960">
    <property type="entry name" value="LipA_acyltrans"/>
</dbReference>
<dbReference type="EMBL" id="CP018800">
    <property type="protein sequence ID" value="ATX82042.1"/>
    <property type="molecule type" value="Genomic_DNA"/>
</dbReference>
<dbReference type="GO" id="GO:0008913">
    <property type="term" value="F:Kdo2-lipid IVA acyltransferase activity"/>
    <property type="evidence" value="ECO:0007669"/>
    <property type="project" value="UniProtKB-EC"/>
</dbReference>